<reference evidence="1 2" key="1">
    <citation type="submission" date="2021-01" db="EMBL/GenBank/DDBJ databases">
        <title>Genomic Encyclopedia of Type Strains, Phase IV (KMG-IV): sequencing the most valuable type-strain genomes for metagenomic binning, comparative biology and taxonomic classification.</title>
        <authorList>
            <person name="Goeker M."/>
        </authorList>
    </citation>
    <scope>NUCLEOTIDE SEQUENCE [LARGE SCALE GENOMIC DNA]</scope>
    <source>
        <strain evidence="1 2">DSM 104297</strain>
    </source>
</reference>
<proteinExistence type="predicted"/>
<keyword evidence="2" id="KW-1185">Reference proteome</keyword>
<dbReference type="Proteomes" id="UP000809829">
    <property type="component" value="Unassembled WGS sequence"/>
</dbReference>
<dbReference type="RefSeq" id="WP_205188341.1">
    <property type="nucleotide sequence ID" value="NZ_JAFBFC010000006.1"/>
</dbReference>
<accession>A0ABS2QXX9</accession>
<sequence>MEEWLKMNQTYNLFDPITNELMKKLSVFKRHVNELNTKALEVTVRNVYKIYEDEYCIYLFFQKEWNEEEIDRDCRTENIRYMLTINDDLVSHKLYSTLYEVEILIFLQELNKNYNSVYCEQSLIHLQPFIDIQHLIDDLVLFNSKQAVQDVHEGKLPWC</sequence>
<name>A0ABS2QXX9_9BACI</name>
<evidence type="ECO:0000313" key="2">
    <source>
        <dbReference type="Proteomes" id="UP000809829"/>
    </source>
</evidence>
<protein>
    <submittedName>
        <fullName evidence="1">Uncharacterized protein</fullName>
    </submittedName>
</protein>
<organism evidence="1 2">
    <name type="scientific">Priestia iocasae</name>
    <dbReference type="NCBI Taxonomy" id="2291674"/>
    <lineage>
        <taxon>Bacteria</taxon>
        <taxon>Bacillati</taxon>
        <taxon>Bacillota</taxon>
        <taxon>Bacilli</taxon>
        <taxon>Bacillales</taxon>
        <taxon>Bacillaceae</taxon>
        <taxon>Priestia</taxon>
    </lineage>
</organism>
<comment type="caution">
    <text evidence="1">The sequence shown here is derived from an EMBL/GenBank/DDBJ whole genome shotgun (WGS) entry which is preliminary data.</text>
</comment>
<evidence type="ECO:0000313" key="1">
    <source>
        <dbReference type="EMBL" id="MBM7704339.1"/>
    </source>
</evidence>
<gene>
    <name evidence="1" type="ORF">JOC83_003194</name>
</gene>
<dbReference type="EMBL" id="JAFBFC010000006">
    <property type="protein sequence ID" value="MBM7704339.1"/>
    <property type="molecule type" value="Genomic_DNA"/>
</dbReference>